<organism evidence="10 11">
    <name type="scientific">Anopheles atroparvus</name>
    <name type="common">European mosquito</name>
    <dbReference type="NCBI Taxonomy" id="41427"/>
    <lineage>
        <taxon>Eukaryota</taxon>
        <taxon>Metazoa</taxon>
        <taxon>Ecdysozoa</taxon>
        <taxon>Arthropoda</taxon>
        <taxon>Hexapoda</taxon>
        <taxon>Insecta</taxon>
        <taxon>Pterygota</taxon>
        <taxon>Neoptera</taxon>
        <taxon>Endopterygota</taxon>
        <taxon>Diptera</taxon>
        <taxon>Nematocera</taxon>
        <taxon>Culicoidea</taxon>
        <taxon>Culicidae</taxon>
        <taxon>Anophelinae</taxon>
        <taxon>Anopheles</taxon>
    </lineage>
</organism>
<dbReference type="PANTHER" id="PTHR11362:SF133">
    <property type="entry name" value="LARGE RIBOSOMAL SUBUNIT PROTEIN ML38"/>
    <property type="match status" value="1"/>
</dbReference>
<keyword evidence="5" id="KW-0496">Mitochondrion</keyword>
<dbReference type="InterPro" id="IPR008914">
    <property type="entry name" value="PEBP"/>
</dbReference>
<keyword evidence="2" id="KW-0809">Transit peptide</keyword>
<dbReference type="EnsemblMetazoa" id="ENSAATROPT016912">
    <property type="protein sequence ID" value="ENSAATROPP014896"/>
    <property type="gene ID" value="ENSAATROPG013840"/>
</dbReference>
<keyword evidence="11" id="KW-1185">Reference proteome</keyword>
<sequence>MRNVINVKRGDSKTYKNGSYQNMAHLIQRTCEYLFLKPNVLQKLDLRCGHRLRGRAPGIAKTLSERLQAENAIDPELTKPVNIGFPALKPSRSSQLFERLAQLKAQRNNPALERQSRERKLTVDLNQVREDWMKTSGPFHIKRVAEHYGVFNDLYGSAYFVPRVELKIHYKMDDVVHPVRFGNILKPSETQFAPSVEFDGRFNFSGESKGHEAEQTWWCLLMTNPDGHFEDSEKEYCHWFVANIPNGDVSKGDLVMPYLQPFPPKGTGYHRHIFVLYKQDGRMDFSQYQQTETYSLPGRSFRTLDFYRQHQDSITPAGLALFQCDWDASLQAFYHEKLQLQHPVFEYDFPAPYIRDQEWFPQRKPFNLYMDKYRNPAQIRKEYLVRKLAKTHPFEGPARPLRFPNAHPVDKDVPSWLRTEIKKDRLGWGRINDI</sequence>
<evidence type="ECO:0000256" key="6">
    <source>
        <dbReference type="ARBA" id="ARBA00023274"/>
    </source>
</evidence>
<evidence type="ECO:0000313" key="10">
    <source>
        <dbReference type="EnsemblMetazoa" id="ENSAATROPP014896"/>
    </source>
</evidence>
<dbReference type="PANTHER" id="PTHR11362">
    <property type="entry name" value="PHOSPHATIDYLETHANOLAMINE-BINDING PROTEIN"/>
    <property type="match status" value="1"/>
</dbReference>
<evidence type="ECO:0000256" key="8">
    <source>
        <dbReference type="ARBA" id="ARBA00039444"/>
    </source>
</evidence>
<evidence type="ECO:0000313" key="11">
    <source>
        <dbReference type="Proteomes" id="UP000075880"/>
    </source>
</evidence>
<dbReference type="Proteomes" id="UP000075880">
    <property type="component" value="Unassembled WGS sequence"/>
</dbReference>
<dbReference type="SUPFAM" id="SSF49777">
    <property type="entry name" value="PEBP-like"/>
    <property type="match status" value="1"/>
</dbReference>
<dbReference type="FunFam" id="3.90.280.10:FF:000002">
    <property type="entry name" value="39S ribosomal protein L38, mitochondrial"/>
    <property type="match status" value="1"/>
</dbReference>
<evidence type="ECO:0000256" key="5">
    <source>
        <dbReference type="ARBA" id="ARBA00023128"/>
    </source>
</evidence>
<accession>A0AAG5DUV0</accession>
<evidence type="ECO:0000256" key="2">
    <source>
        <dbReference type="ARBA" id="ARBA00022946"/>
    </source>
</evidence>
<keyword evidence="6" id="KW-0687">Ribonucleoprotein</keyword>
<dbReference type="GO" id="GO:0005762">
    <property type="term" value="C:mitochondrial large ribosomal subunit"/>
    <property type="evidence" value="ECO:0007669"/>
    <property type="project" value="TreeGrafter"/>
</dbReference>
<dbReference type="CDD" id="cd00866">
    <property type="entry name" value="PEBP_euk"/>
    <property type="match status" value="1"/>
</dbReference>
<reference evidence="10" key="1">
    <citation type="submission" date="2024-04" db="UniProtKB">
        <authorList>
            <consortium name="EnsemblMetazoa"/>
        </authorList>
    </citation>
    <scope>IDENTIFICATION</scope>
    <source>
        <strain evidence="10">EBRO</strain>
    </source>
</reference>
<proteinExistence type="inferred from homology"/>
<protein>
    <recommendedName>
        <fullName evidence="8">Large ribosomal subunit protein mL38</fullName>
    </recommendedName>
    <alternativeName>
        <fullName evidence="9">39S ribosomal protein L38, mitochondrial</fullName>
    </alternativeName>
</protein>
<evidence type="ECO:0000256" key="9">
    <source>
        <dbReference type="ARBA" id="ARBA00041206"/>
    </source>
</evidence>
<evidence type="ECO:0000256" key="7">
    <source>
        <dbReference type="ARBA" id="ARBA00038016"/>
    </source>
</evidence>
<dbReference type="GO" id="GO:0005743">
    <property type="term" value="C:mitochondrial inner membrane"/>
    <property type="evidence" value="ECO:0007669"/>
    <property type="project" value="UniProtKB-ARBA"/>
</dbReference>
<dbReference type="Gene3D" id="3.90.280.10">
    <property type="entry name" value="PEBP-like"/>
    <property type="match status" value="1"/>
</dbReference>
<keyword evidence="3" id="KW-0689">Ribosomal protein</keyword>
<dbReference type="AlphaFoldDB" id="A0AAG5DUV0"/>
<keyword evidence="4" id="KW-0175">Coiled coil</keyword>
<comment type="similarity">
    <text evidence="7">Belongs to the phosphatidylethanolamine-binding protein family. Mitochondrion-specific ribosomal protein mL38 subfamily.</text>
</comment>
<dbReference type="InterPro" id="IPR035810">
    <property type="entry name" value="PEBP_euk"/>
</dbReference>
<evidence type="ECO:0000256" key="3">
    <source>
        <dbReference type="ARBA" id="ARBA00022980"/>
    </source>
</evidence>
<dbReference type="Pfam" id="PF01161">
    <property type="entry name" value="PBP"/>
    <property type="match status" value="1"/>
</dbReference>
<comment type="subcellular location">
    <subcellularLocation>
        <location evidence="1">Mitochondrion</location>
    </subcellularLocation>
</comment>
<name>A0AAG5DUV0_ANOAO</name>
<evidence type="ECO:0000256" key="1">
    <source>
        <dbReference type="ARBA" id="ARBA00004173"/>
    </source>
</evidence>
<evidence type="ECO:0000256" key="4">
    <source>
        <dbReference type="ARBA" id="ARBA00023054"/>
    </source>
</evidence>
<dbReference type="InterPro" id="IPR036610">
    <property type="entry name" value="PEBP-like_sf"/>
</dbReference>